<dbReference type="Gene3D" id="3.30.450.40">
    <property type="match status" value="1"/>
</dbReference>
<feature type="domain" description="PAS" evidence="6">
    <location>
        <begin position="692"/>
        <end position="763"/>
    </location>
</feature>
<name>A0A223NRD1_9SPHI</name>
<accession>A0A223NRD1</accession>
<dbReference type="NCBIfam" id="TIGR00229">
    <property type="entry name" value="sensory_box"/>
    <property type="match status" value="5"/>
</dbReference>
<feature type="domain" description="PAS" evidence="6">
    <location>
        <begin position="142"/>
        <end position="217"/>
    </location>
</feature>
<evidence type="ECO:0000256" key="3">
    <source>
        <dbReference type="ARBA" id="ARBA00022553"/>
    </source>
</evidence>
<dbReference type="SMART" id="SM00091">
    <property type="entry name" value="PAS"/>
    <property type="match status" value="5"/>
</dbReference>
<keyword evidence="3" id="KW-0597">Phosphoprotein</keyword>
<dbReference type="InterPro" id="IPR001610">
    <property type="entry name" value="PAC"/>
</dbReference>
<dbReference type="GO" id="GO:0000155">
    <property type="term" value="F:phosphorelay sensor kinase activity"/>
    <property type="evidence" value="ECO:0007669"/>
    <property type="project" value="InterPro"/>
</dbReference>
<dbReference type="InterPro" id="IPR000014">
    <property type="entry name" value="PAS"/>
</dbReference>
<dbReference type="Pfam" id="PF13426">
    <property type="entry name" value="PAS_9"/>
    <property type="match status" value="2"/>
</dbReference>
<dbReference type="Gene3D" id="2.10.70.100">
    <property type="match status" value="1"/>
</dbReference>
<dbReference type="EMBL" id="CP022743">
    <property type="protein sequence ID" value="ASU32031.1"/>
    <property type="molecule type" value="Genomic_DNA"/>
</dbReference>
<dbReference type="Gene3D" id="3.30.450.20">
    <property type="entry name" value="PAS domain"/>
    <property type="match status" value="5"/>
</dbReference>
<evidence type="ECO:0000259" key="6">
    <source>
        <dbReference type="PROSITE" id="PS50112"/>
    </source>
</evidence>
<evidence type="ECO:0000256" key="1">
    <source>
        <dbReference type="ARBA" id="ARBA00000085"/>
    </source>
</evidence>
<protein>
    <recommendedName>
        <fullName evidence="2">histidine kinase</fullName>
        <ecNumber evidence="2">2.7.13.3</ecNumber>
    </recommendedName>
</protein>
<dbReference type="SMART" id="SM00065">
    <property type="entry name" value="GAF"/>
    <property type="match status" value="1"/>
</dbReference>
<dbReference type="PANTHER" id="PTHR43304:SF1">
    <property type="entry name" value="PAC DOMAIN-CONTAINING PROTEIN"/>
    <property type="match status" value="1"/>
</dbReference>
<dbReference type="InterPro" id="IPR052162">
    <property type="entry name" value="Sensor_kinase/Photoreceptor"/>
</dbReference>
<keyword evidence="9" id="KW-1185">Reference proteome</keyword>
<evidence type="ECO:0000256" key="2">
    <source>
        <dbReference type="ARBA" id="ARBA00012438"/>
    </source>
</evidence>
<dbReference type="RefSeq" id="WP_094568683.1">
    <property type="nucleotide sequence ID" value="NZ_CP022743.1"/>
</dbReference>
<dbReference type="Pfam" id="PF08447">
    <property type="entry name" value="PAS_3"/>
    <property type="match status" value="3"/>
</dbReference>
<dbReference type="PROSITE" id="PS50112">
    <property type="entry name" value="PAS"/>
    <property type="match status" value="5"/>
</dbReference>
<evidence type="ECO:0000313" key="9">
    <source>
        <dbReference type="Proteomes" id="UP000215002"/>
    </source>
</evidence>
<dbReference type="SUPFAM" id="SSF47384">
    <property type="entry name" value="Homodimeric domain of signal transducing histidine kinase"/>
    <property type="match status" value="1"/>
</dbReference>
<feature type="domain" description="PAC" evidence="7">
    <location>
        <begin position="510"/>
        <end position="562"/>
    </location>
</feature>
<proteinExistence type="predicted"/>
<dbReference type="Gene3D" id="1.10.287.130">
    <property type="match status" value="1"/>
</dbReference>
<dbReference type="AlphaFoldDB" id="A0A223NRD1"/>
<feature type="domain" description="PAS" evidence="6">
    <location>
        <begin position="563"/>
        <end position="600"/>
    </location>
</feature>
<feature type="domain" description="PAC" evidence="7">
    <location>
        <begin position="768"/>
        <end position="820"/>
    </location>
</feature>
<keyword evidence="5" id="KW-0418">Kinase</keyword>
<dbReference type="SUPFAM" id="SSF55785">
    <property type="entry name" value="PYP-like sensor domain (PAS domain)"/>
    <property type="match status" value="5"/>
</dbReference>
<reference evidence="8 9" key="1">
    <citation type="submission" date="2017-08" db="EMBL/GenBank/DDBJ databases">
        <title>Complete genome sequence of Mucilaginibacter sp. strain BJC16-A31.</title>
        <authorList>
            <consortium name="Henan University of Science and Technology"/>
            <person name="You X."/>
        </authorList>
    </citation>
    <scope>NUCLEOTIDE SEQUENCE [LARGE SCALE GENOMIC DNA]</scope>
    <source>
        <strain evidence="8 9">BJC16-A31</strain>
    </source>
</reference>
<sequence>MISEKQLNQIFKSSSVPMMVLLPEVPDFSIVDVNEAYLALNGYKREQLVGKSFLGLAGFHDISDWATSLEKVVVHKKADKIPVSAYTVSVNSAGDKETRYWEIDHAPILDDDNEVAFILCSILDHTSDIITRKNSEQALTESLNQFYSLLQTIEGIVWEADADTLRFTFVSDHAKQILGFSTNEWLTEPHFWENHIHPGDRDEVLNYVNLKSGKEKSYSSEYRMIKADGSTIWIKDIVAITTDNNKRKWLRGLMLDITVPKRLSNLEYLEKNVLELNSKSNVTIQEILSYYLEGIEALFPQMKCSIMQVKGNRLHNWAAPSLSPHYLATIENLPVNDNTGSCGTAAFLKKKVIVSDIANDARWADYKQIASKYDLQACWSHPIINSEGEVLATLGLYYNKPKKPDEEELKVIERVTAILKVILENRQRAEIIADASVLMTQSQELAHFGNWRWDVQNNIVSWSDSLYLIYGLNKKDFKATFEGYQELLHPDDRERVYNIISNVLNSKQDVEFEERIIRPNGEMRYLKSWGKLKSDASGVPVEMIGACLDITESKKTQQELQSGESRLRALADSQTSYVIRIDLEGRYTYYNKKYLEDFGWILKDKDIPNTLATVTVQPYHHQLVRDILKKCIENPNKVYQVEFDKIQPNGSPKPTLWHFIGLANSNNQTTEVQCIGLDITDLKNAETALKISNERYEYVNKATNDAIFDWNIIEDAIKWGNGFFRMFGFDSKAEYTSYSWASQVHPEDKERILDSLLETLKDEMKDNWSVEYRFKKADGSYADVEGTGYIVRNETGKPIRMIGVIRDITERLNYIKAIEKQNEKLLEIAWMQSHVVRAPLTKIIGLADLIRDFPNNDDEENQLIEHLLTCAYELDDIIRNISAKTEQIDLNTGIALK</sequence>
<dbReference type="InterPro" id="IPR013655">
    <property type="entry name" value="PAS_fold_3"/>
</dbReference>
<evidence type="ECO:0000256" key="5">
    <source>
        <dbReference type="ARBA" id="ARBA00022777"/>
    </source>
</evidence>
<dbReference type="InterPro" id="IPR035965">
    <property type="entry name" value="PAS-like_dom_sf"/>
</dbReference>
<dbReference type="Proteomes" id="UP000215002">
    <property type="component" value="Chromosome"/>
</dbReference>
<dbReference type="KEGG" id="muc:MuYL_0128"/>
<feature type="domain" description="PAC" evidence="7">
    <location>
        <begin position="218"/>
        <end position="269"/>
    </location>
</feature>
<dbReference type="PROSITE" id="PS50113">
    <property type="entry name" value="PAC"/>
    <property type="match status" value="4"/>
</dbReference>
<dbReference type="InterPro" id="IPR029016">
    <property type="entry name" value="GAF-like_dom_sf"/>
</dbReference>
<dbReference type="PANTHER" id="PTHR43304">
    <property type="entry name" value="PHYTOCHROME-LIKE PROTEIN CPH1"/>
    <property type="match status" value="1"/>
</dbReference>
<dbReference type="InterPro" id="IPR036097">
    <property type="entry name" value="HisK_dim/P_sf"/>
</dbReference>
<dbReference type="CDD" id="cd00082">
    <property type="entry name" value="HisKA"/>
    <property type="match status" value="1"/>
</dbReference>
<dbReference type="InterPro" id="IPR003661">
    <property type="entry name" value="HisK_dim/P_dom"/>
</dbReference>
<feature type="domain" description="PAS" evidence="6">
    <location>
        <begin position="3"/>
        <end position="54"/>
    </location>
</feature>
<dbReference type="EC" id="2.7.13.3" evidence="2"/>
<dbReference type="CDD" id="cd00130">
    <property type="entry name" value="PAS"/>
    <property type="match status" value="5"/>
</dbReference>
<evidence type="ECO:0000313" key="8">
    <source>
        <dbReference type="EMBL" id="ASU32031.1"/>
    </source>
</evidence>
<dbReference type="InterPro" id="IPR003018">
    <property type="entry name" value="GAF"/>
</dbReference>
<dbReference type="SUPFAM" id="SSF55781">
    <property type="entry name" value="GAF domain-like"/>
    <property type="match status" value="1"/>
</dbReference>
<feature type="domain" description="PAS" evidence="6">
    <location>
        <begin position="454"/>
        <end position="507"/>
    </location>
</feature>
<comment type="catalytic activity">
    <reaction evidence="1">
        <text>ATP + protein L-histidine = ADP + protein N-phospho-L-histidine.</text>
        <dbReference type="EC" id="2.7.13.3"/>
    </reaction>
</comment>
<organism evidence="8 9">
    <name type="scientific">Mucilaginibacter xinganensis</name>
    <dbReference type="NCBI Taxonomy" id="1234841"/>
    <lineage>
        <taxon>Bacteria</taxon>
        <taxon>Pseudomonadati</taxon>
        <taxon>Bacteroidota</taxon>
        <taxon>Sphingobacteriia</taxon>
        <taxon>Sphingobacteriales</taxon>
        <taxon>Sphingobacteriaceae</taxon>
        <taxon>Mucilaginibacter</taxon>
    </lineage>
</organism>
<feature type="domain" description="PAC" evidence="7">
    <location>
        <begin position="639"/>
        <end position="691"/>
    </location>
</feature>
<dbReference type="InterPro" id="IPR000700">
    <property type="entry name" value="PAS-assoc_C"/>
</dbReference>
<gene>
    <name evidence="8" type="ORF">MuYL_0128</name>
</gene>
<evidence type="ECO:0000259" key="7">
    <source>
        <dbReference type="PROSITE" id="PS50113"/>
    </source>
</evidence>
<dbReference type="SMART" id="SM00086">
    <property type="entry name" value="PAC"/>
    <property type="match status" value="4"/>
</dbReference>
<dbReference type="OrthoDB" id="6231665at2"/>
<dbReference type="Pfam" id="PF13185">
    <property type="entry name" value="GAF_2"/>
    <property type="match status" value="1"/>
</dbReference>
<evidence type="ECO:0000256" key="4">
    <source>
        <dbReference type="ARBA" id="ARBA00022679"/>
    </source>
</evidence>
<keyword evidence="4" id="KW-0808">Transferase</keyword>